<reference evidence="1" key="1">
    <citation type="submission" date="2015-07" db="EMBL/GenBank/DDBJ databases">
        <title>MeaNS - Measles Nucleotide Surveillance Program.</title>
        <authorList>
            <person name="Tran T."/>
            <person name="Druce J."/>
        </authorList>
    </citation>
    <scope>NUCLEOTIDE SEQUENCE</scope>
    <source>
        <strain evidence="1">UCB-OBI-ISO-001</strain>
        <tissue evidence="1">Gonad</tissue>
    </source>
</reference>
<feature type="non-terminal residue" evidence="1">
    <location>
        <position position="1"/>
    </location>
</feature>
<protein>
    <submittedName>
        <fullName evidence="1">Uncharacterized protein</fullName>
    </submittedName>
</protein>
<accession>A0A0L8HID3</accession>
<dbReference type="EMBL" id="KQ418092">
    <property type="protein sequence ID" value="KOF88869.1"/>
    <property type="molecule type" value="Genomic_DNA"/>
</dbReference>
<proteinExistence type="predicted"/>
<sequence length="143" mass="16295">ISLSLHRISSCIEDLSLTLPYIFLHRRYLSHFTIYLPASKISLSLHRISSCIEDISLTSLRLFLHRGYLSYFTTSLLASKISLSLYHISFCIENISPTSHLPNSSCSLTSLLTTRLGFHAHPMKYDILKDNGHLKIFNSPQEL</sequence>
<gene>
    <name evidence="1" type="ORF">OCBIM_22014118mg</name>
</gene>
<dbReference type="AlphaFoldDB" id="A0A0L8HID3"/>
<evidence type="ECO:0000313" key="1">
    <source>
        <dbReference type="EMBL" id="KOF88869.1"/>
    </source>
</evidence>
<name>A0A0L8HID3_OCTBM</name>
<organism evidence="1">
    <name type="scientific">Octopus bimaculoides</name>
    <name type="common">California two-spotted octopus</name>
    <dbReference type="NCBI Taxonomy" id="37653"/>
    <lineage>
        <taxon>Eukaryota</taxon>
        <taxon>Metazoa</taxon>
        <taxon>Spiralia</taxon>
        <taxon>Lophotrochozoa</taxon>
        <taxon>Mollusca</taxon>
        <taxon>Cephalopoda</taxon>
        <taxon>Coleoidea</taxon>
        <taxon>Octopodiformes</taxon>
        <taxon>Octopoda</taxon>
        <taxon>Incirrata</taxon>
        <taxon>Octopodidae</taxon>
        <taxon>Octopus</taxon>
    </lineage>
</organism>